<organism evidence="2 3">
    <name type="scientific">Pyricularia grisea</name>
    <name type="common">Crabgrass-specific blast fungus</name>
    <name type="synonym">Magnaporthe grisea</name>
    <dbReference type="NCBI Taxonomy" id="148305"/>
    <lineage>
        <taxon>Eukaryota</taxon>
        <taxon>Fungi</taxon>
        <taxon>Dikarya</taxon>
        <taxon>Ascomycota</taxon>
        <taxon>Pezizomycotina</taxon>
        <taxon>Sordariomycetes</taxon>
        <taxon>Sordariomycetidae</taxon>
        <taxon>Magnaporthales</taxon>
        <taxon>Pyriculariaceae</taxon>
        <taxon>Pyricularia</taxon>
    </lineage>
</organism>
<evidence type="ECO:0000313" key="2">
    <source>
        <dbReference type="Proteomes" id="UP000515153"/>
    </source>
</evidence>
<reference evidence="2 3" key="1">
    <citation type="journal article" date="2019" name="Mol. Biol. Evol.">
        <title>Blast fungal genomes show frequent chromosomal changes, gene gains and losses, and effector gene turnover.</title>
        <authorList>
            <person name="Gomez Luciano L.B."/>
            <person name="Jason Tsai I."/>
            <person name="Chuma I."/>
            <person name="Tosa Y."/>
            <person name="Chen Y.H."/>
            <person name="Li J.Y."/>
            <person name="Li M.Y."/>
            <person name="Jade Lu M.Y."/>
            <person name="Nakayashiki H."/>
            <person name="Li W.H."/>
        </authorList>
    </citation>
    <scope>NUCLEOTIDE SEQUENCE [LARGE SCALE GENOMIC DNA]</scope>
    <source>
        <strain evidence="2 3">NI907</strain>
    </source>
</reference>
<dbReference type="Pfam" id="PF14420">
    <property type="entry name" value="Clr5"/>
    <property type="match status" value="1"/>
</dbReference>
<dbReference type="RefSeq" id="XP_030978480.1">
    <property type="nucleotide sequence ID" value="XM_031128751.1"/>
</dbReference>
<evidence type="ECO:0000313" key="3">
    <source>
        <dbReference type="RefSeq" id="XP_030978480.1"/>
    </source>
</evidence>
<gene>
    <name evidence="3" type="ORF">PgNI_08759</name>
</gene>
<reference evidence="3" key="3">
    <citation type="submission" date="2025-08" db="UniProtKB">
        <authorList>
            <consortium name="RefSeq"/>
        </authorList>
    </citation>
    <scope>IDENTIFICATION</scope>
    <source>
        <strain evidence="3">NI907</strain>
    </source>
</reference>
<feature type="domain" description="Clr5" evidence="1">
    <location>
        <begin position="9"/>
        <end position="59"/>
    </location>
</feature>
<reference evidence="3" key="2">
    <citation type="submission" date="2019-10" db="EMBL/GenBank/DDBJ databases">
        <authorList>
            <consortium name="NCBI Genome Project"/>
        </authorList>
    </citation>
    <scope>NUCLEOTIDE SEQUENCE</scope>
    <source>
        <strain evidence="3">NI907</strain>
    </source>
</reference>
<name>A0A6P8AUA8_PYRGI</name>
<dbReference type="AlphaFoldDB" id="A0A6P8AUA8"/>
<keyword evidence="2" id="KW-1185">Reference proteome</keyword>
<protein>
    <recommendedName>
        <fullName evidence="1">Clr5 domain-containing protein</fullName>
    </recommendedName>
</protein>
<dbReference type="GeneID" id="41963659"/>
<dbReference type="PANTHER" id="PTHR38788">
    <property type="entry name" value="CLR5 DOMAIN-CONTAINING PROTEIN"/>
    <property type="match status" value="1"/>
</dbReference>
<sequence length="239" mass="27516">MATNVAKAPDWERHKNTIYRLYIKDDISLKDLIEQIRIRGLSVSKSQLESKLKEWGFRKNLNAAGWKYVAHRIEKRKEQGKKSQVILSGRRMRPKEVSKALGRFTLSQIDEFTKTCRAQTPEDLNVQILSPAHVWPHSLPWLQFQLRFPFFHAYNTSSLSADAFKGTMSMLQLSDPDGSFCNAEDHFTQKVSQTMPELEPGDNNAYYHLITSGFAADILRAASDWHIANEDANRFRSSR</sequence>
<accession>A0A6P8AUA8</accession>
<dbReference type="PANTHER" id="PTHR38788:SF3">
    <property type="entry name" value="CLR5 DOMAIN-CONTAINING PROTEIN"/>
    <property type="match status" value="1"/>
</dbReference>
<dbReference type="KEGG" id="pgri:PgNI_08759"/>
<evidence type="ECO:0000259" key="1">
    <source>
        <dbReference type="Pfam" id="PF14420"/>
    </source>
</evidence>
<proteinExistence type="predicted"/>
<dbReference type="Proteomes" id="UP000515153">
    <property type="component" value="Chromosome V"/>
</dbReference>
<dbReference type="InterPro" id="IPR025676">
    <property type="entry name" value="Clr5_dom"/>
</dbReference>